<dbReference type="RefSeq" id="WP_272780491.1">
    <property type="nucleotide sequence ID" value="NZ_JAQQLI010000084.1"/>
</dbReference>
<keyword evidence="2" id="KW-1185">Reference proteome</keyword>
<name>A0ABT5JIY3_RHOTP</name>
<dbReference type="Gene3D" id="2.60.34.30">
    <property type="entry name" value="Competence, DNA-entry nuclease inhibitor, ComJ"/>
    <property type="match status" value="1"/>
</dbReference>
<reference evidence="1" key="1">
    <citation type="journal article" date="2023" name="Microbiol Resour">
        <title>Genome Sequences of Rhodoplanes serenus and Two Thermotolerant Strains, Rhodoplanes tepidamans and 'Rhodoplanes cryptolactis,' Further Refine the Genus.</title>
        <authorList>
            <person name="Rayyan A.A."/>
            <person name="Kyndt J.A."/>
        </authorList>
    </citation>
    <scope>NUCLEOTIDE SEQUENCE</scope>
    <source>
        <strain evidence="1">DSM 9987</strain>
    </source>
</reference>
<reference evidence="1" key="2">
    <citation type="submission" date="2023-02" db="EMBL/GenBank/DDBJ databases">
        <authorList>
            <person name="Rayyan A."/>
            <person name="Meyer T."/>
            <person name="Kyndt J.A."/>
        </authorList>
    </citation>
    <scope>NUCLEOTIDE SEQUENCE</scope>
    <source>
        <strain evidence="1">DSM 9987</strain>
    </source>
</reference>
<dbReference type="EMBL" id="JAQQLI010000084">
    <property type="protein sequence ID" value="MDC7789669.1"/>
    <property type="molecule type" value="Genomic_DNA"/>
</dbReference>
<protein>
    <submittedName>
        <fullName evidence="1">Competence protein ComJ</fullName>
    </submittedName>
</protein>
<comment type="caution">
    <text evidence="1">The sequence shown here is derived from an EMBL/GenBank/DDBJ whole genome shotgun (WGS) entry which is preliminary data.</text>
</comment>
<dbReference type="Proteomes" id="UP001165652">
    <property type="component" value="Unassembled WGS sequence"/>
</dbReference>
<dbReference type="InterPro" id="IPR020354">
    <property type="entry name" value="Competence_nuclease_inhibitor"/>
</dbReference>
<evidence type="ECO:0000313" key="2">
    <source>
        <dbReference type="Proteomes" id="UP001165652"/>
    </source>
</evidence>
<evidence type="ECO:0000313" key="1">
    <source>
        <dbReference type="EMBL" id="MDC7789669.1"/>
    </source>
</evidence>
<sequence length="160" mass="17307">MSITSFELEVSYGQIAVICRGLTQPFNDWTERHVAQGFAWRPGSVSFRTLEEFGAHTIEVLVPNRADPIDGTVARAIEVPFEIPENGAVDIASIADAASLRLPAGPCLLRCEMTAKDDNTKPHVRFVFARMNAGRFGVVRADDGISAGDRYLTAAEPAGS</sequence>
<dbReference type="Pfam" id="PF11033">
    <property type="entry name" value="ComJ"/>
    <property type="match status" value="1"/>
</dbReference>
<proteinExistence type="predicted"/>
<accession>A0ABT5JIY3</accession>
<dbReference type="InterPro" id="IPR038691">
    <property type="entry name" value="ComJ_sf"/>
</dbReference>
<gene>
    <name evidence="1" type="primary">comJ</name>
    <name evidence="1" type="ORF">PQJ73_28655</name>
</gene>
<organism evidence="1 2">
    <name type="scientific">Rhodoplanes tepidamans</name>
    <name type="common">Rhodoplanes cryptolactis</name>
    <dbReference type="NCBI Taxonomy" id="200616"/>
    <lineage>
        <taxon>Bacteria</taxon>
        <taxon>Pseudomonadati</taxon>
        <taxon>Pseudomonadota</taxon>
        <taxon>Alphaproteobacteria</taxon>
        <taxon>Hyphomicrobiales</taxon>
        <taxon>Nitrobacteraceae</taxon>
        <taxon>Rhodoplanes</taxon>
    </lineage>
</organism>